<dbReference type="GO" id="GO:0016740">
    <property type="term" value="F:transferase activity"/>
    <property type="evidence" value="ECO:0007669"/>
    <property type="project" value="UniProtKB-KW"/>
</dbReference>
<dbReference type="SUPFAM" id="SSF56235">
    <property type="entry name" value="N-terminal nucleophile aminohydrolases (Ntn hydrolases)"/>
    <property type="match status" value="1"/>
</dbReference>
<organism evidence="1 2">
    <name type="scientific">Xaviernesmea rhizosphaerae</name>
    <dbReference type="NCBI Taxonomy" id="1672749"/>
    <lineage>
        <taxon>Bacteria</taxon>
        <taxon>Pseudomonadati</taxon>
        <taxon>Pseudomonadota</taxon>
        <taxon>Alphaproteobacteria</taxon>
        <taxon>Hyphomicrobiales</taxon>
        <taxon>Rhizobiaceae</taxon>
        <taxon>Rhizobium/Agrobacterium group</taxon>
        <taxon>Xaviernesmea</taxon>
    </lineage>
</organism>
<dbReference type="InterPro" id="IPR043138">
    <property type="entry name" value="GGT_lsub"/>
</dbReference>
<dbReference type="InterPro" id="IPR043137">
    <property type="entry name" value="GGT_ssub_C"/>
</dbReference>
<gene>
    <name evidence="1" type="ORF">BJF92_12850</name>
</gene>
<proteinExistence type="predicted"/>
<dbReference type="Pfam" id="PF01019">
    <property type="entry name" value="G_glu_transpept"/>
    <property type="match status" value="1"/>
</dbReference>
<dbReference type="InterPro" id="IPR029055">
    <property type="entry name" value="Ntn_hydrolases_N"/>
</dbReference>
<dbReference type="PANTHER" id="PTHR43881:SF5">
    <property type="entry name" value="GAMMA-GLUTAMYLTRANSPEPTIDASE"/>
    <property type="match status" value="1"/>
</dbReference>
<dbReference type="PANTHER" id="PTHR43881">
    <property type="entry name" value="GAMMA-GLUTAMYLTRANSPEPTIDASE (AFU_ORTHOLOGUE AFUA_4G13580)"/>
    <property type="match status" value="1"/>
</dbReference>
<evidence type="ECO:0000313" key="1">
    <source>
        <dbReference type="EMBL" id="OLP54964.1"/>
    </source>
</evidence>
<reference evidence="1 2" key="1">
    <citation type="submission" date="2016-09" db="EMBL/GenBank/DDBJ databases">
        <title>Rhizobium sp. nov., a novel species isolated from the rice rhizosphere.</title>
        <authorList>
            <person name="Zhao J."/>
            <person name="Zhang X."/>
        </authorList>
    </citation>
    <scope>NUCLEOTIDE SEQUENCE [LARGE SCALE GENOMIC DNA]</scope>
    <source>
        <strain evidence="1 2">MH17</strain>
    </source>
</reference>
<dbReference type="Gene3D" id="3.60.20.40">
    <property type="match status" value="1"/>
</dbReference>
<comment type="caution">
    <text evidence="1">The sequence shown here is derived from an EMBL/GenBank/DDBJ whole genome shotgun (WGS) entry which is preliminary data.</text>
</comment>
<dbReference type="InterPro" id="IPR052896">
    <property type="entry name" value="GGT-like_enzyme"/>
</dbReference>
<evidence type="ECO:0000313" key="2">
    <source>
        <dbReference type="Proteomes" id="UP000186143"/>
    </source>
</evidence>
<dbReference type="STRING" id="1672749.BJF92_12850"/>
<protein>
    <submittedName>
        <fullName evidence="1">Gamma-glutamyltransferase</fullName>
    </submittedName>
</protein>
<dbReference type="PRINTS" id="PR01210">
    <property type="entry name" value="GGTRANSPTASE"/>
</dbReference>
<dbReference type="Proteomes" id="UP000186143">
    <property type="component" value="Unassembled WGS sequence"/>
</dbReference>
<name>A0A1Q9AIB9_9HYPH</name>
<dbReference type="AlphaFoldDB" id="A0A1Q9AIB9"/>
<keyword evidence="1" id="KW-0808">Transferase</keyword>
<dbReference type="EMBL" id="MKIO01000031">
    <property type="protein sequence ID" value="OLP54964.1"/>
    <property type="molecule type" value="Genomic_DNA"/>
</dbReference>
<sequence>MIVTPHHDASEAGAAVLRRGGNAIEAVIAAGAALSVLYPHFCGLGGDAVWMLADAKGEVSCLLGIGQAAAVSDPARMEAIPMRGPGSTLTTACLVDSWDRLMAISSAQWGGREGLGDLIEPAIRLARDGFPVSRSQRFWFDFRAGESAGWPGFQRIFTGDGHQRQPDLARTLESIARDGARSFYEGALARRIARGLAEAGSPLTAADLAATEARFAEPVHLDYRDLRLFAPPPPTQGITTLGILGALAAFDVAAMAPGRAAHYHHLVEAVKQAFLDRQLIADPDFAEEAGRAAMAGLLDPARLAAKAARIDPVRAMAWPHLHRPGDTAFLGAVDGKGRCAGVLQSIYFDWGSGVVVGDTGILWQNRGAAFSLDPDSPNRLAPGKRPFYTLNPGLGLKDGRPHLVYGTQGADGQPQTLALLLSLLIDHGLDPQDALSMPRFLLGKTFSDSRDSLKLEENAGPETFSALSALGHTVSAIGALSPLGGQAGIIRIGADGALSGAHDPRSDGGAITVQGGSA</sequence>
<dbReference type="OrthoDB" id="9781342at2"/>
<dbReference type="Gene3D" id="1.10.246.130">
    <property type="match status" value="1"/>
</dbReference>
<accession>A0A1Q9AIB9</accession>